<feature type="transmembrane region" description="Helical" evidence="2">
    <location>
        <begin position="83"/>
        <end position="104"/>
    </location>
</feature>
<dbReference type="OrthoDB" id="9792788at2"/>
<dbReference type="InterPro" id="IPR007313">
    <property type="entry name" value="FxsA"/>
</dbReference>
<protein>
    <submittedName>
        <fullName evidence="3">Similar to FxsA protein</fullName>
    </submittedName>
</protein>
<evidence type="ECO:0000256" key="2">
    <source>
        <dbReference type="SAM" id="Phobius"/>
    </source>
</evidence>
<dbReference type="EnsemblBacteria" id="CAD77536">
    <property type="protein sequence ID" value="CAD77536"/>
    <property type="gene ID" value="RB12348"/>
</dbReference>
<keyword evidence="2" id="KW-0812">Transmembrane</keyword>
<proteinExistence type="predicted"/>
<dbReference type="GO" id="GO:0005886">
    <property type="term" value="C:plasma membrane"/>
    <property type="evidence" value="ECO:0000318"/>
    <property type="project" value="GO_Central"/>
</dbReference>
<evidence type="ECO:0000313" key="3">
    <source>
        <dbReference type="EMBL" id="CAD77536.1"/>
    </source>
</evidence>
<organism evidence="3 4">
    <name type="scientific">Rhodopirellula baltica (strain DSM 10527 / NCIMB 13988 / SH1)</name>
    <dbReference type="NCBI Taxonomy" id="243090"/>
    <lineage>
        <taxon>Bacteria</taxon>
        <taxon>Pseudomonadati</taxon>
        <taxon>Planctomycetota</taxon>
        <taxon>Planctomycetia</taxon>
        <taxon>Pirellulales</taxon>
        <taxon>Pirellulaceae</taxon>
        <taxon>Rhodopirellula</taxon>
    </lineage>
</organism>
<dbReference type="KEGG" id="rba:RB12348"/>
<dbReference type="FunCoup" id="Q7UIS6">
    <property type="interactions" value="71"/>
</dbReference>
<evidence type="ECO:0000313" key="4">
    <source>
        <dbReference type="Proteomes" id="UP000001025"/>
    </source>
</evidence>
<gene>
    <name evidence="3" type="primary">fxsA</name>
    <name evidence="3" type="ordered locus">RB12348</name>
</gene>
<dbReference type="EMBL" id="BX294154">
    <property type="protein sequence ID" value="CAD77536.1"/>
    <property type="molecule type" value="Genomic_DNA"/>
</dbReference>
<feature type="transmembrane region" description="Helical" evidence="2">
    <location>
        <begin position="157"/>
        <end position="181"/>
    </location>
</feature>
<keyword evidence="2" id="KW-1133">Transmembrane helix</keyword>
<dbReference type="InParanoid" id="Q7UIS6"/>
<dbReference type="Pfam" id="PF04186">
    <property type="entry name" value="FxsA"/>
    <property type="match status" value="1"/>
</dbReference>
<keyword evidence="2" id="KW-0472">Membrane</keyword>
<feature type="transmembrane region" description="Helical" evidence="2">
    <location>
        <begin position="110"/>
        <end position="128"/>
    </location>
</feature>
<accession>Q7UIS6</accession>
<dbReference type="Proteomes" id="UP000001025">
    <property type="component" value="Chromosome"/>
</dbReference>
<sequence>MGLGGNRLLGRNQLGLAGGTRPRKRERFHKTHAKSEKEWGDRGGRSQFAERESQCLRIVQNLNRFSCQVGSGFIPSSEPQLMFFRLLALLIVVPFIELILLLRLADATSWLTTLLIVVITGIIGSFLARREGLATWFRFQSAMSQGKMPSREIQDGLMIAFAAALLLTPGLLTDALGFTLLTPPGRRLIGGWLRHRFAGSFQMRTFGGDGSGSSTGPSMQDGFGQRGFNQNGSDSSGQRSGGAGDTIDSPHFEPKQSPSP</sequence>
<dbReference type="AlphaFoldDB" id="Q7UIS6"/>
<dbReference type="PATRIC" id="fig|243090.15.peg.5968"/>
<feature type="region of interest" description="Disordered" evidence="1">
    <location>
        <begin position="206"/>
        <end position="260"/>
    </location>
</feature>
<feature type="compositionally biased region" description="Basic residues" evidence="1">
    <location>
        <begin position="21"/>
        <end position="32"/>
    </location>
</feature>
<evidence type="ECO:0000256" key="1">
    <source>
        <dbReference type="SAM" id="MobiDB-lite"/>
    </source>
</evidence>
<name>Q7UIS6_RHOBA</name>
<dbReference type="STRING" id="243090.RB12348"/>
<dbReference type="eggNOG" id="COG3030">
    <property type="taxonomic scope" value="Bacteria"/>
</dbReference>
<reference evidence="3 4" key="1">
    <citation type="journal article" date="2003" name="Proc. Natl. Acad. Sci. U.S.A.">
        <title>Complete genome sequence of the marine planctomycete Pirellula sp. strain 1.</title>
        <authorList>
            <person name="Gloeckner F.O."/>
            <person name="Kube M."/>
            <person name="Bauer M."/>
            <person name="Teeling H."/>
            <person name="Lombardot T."/>
            <person name="Ludwig W."/>
            <person name="Gade D."/>
            <person name="Beck A."/>
            <person name="Borzym K."/>
            <person name="Heitmann K."/>
            <person name="Rabus R."/>
            <person name="Schlesner H."/>
            <person name="Amann R."/>
            <person name="Reinhardt R."/>
        </authorList>
    </citation>
    <scope>NUCLEOTIDE SEQUENCE [LARGE SCALE GENOMIC DNA]</scope>
    <source>
        <strain evidence="4">DSM 10527 / NCIMB 13988 / SH1</strain>
    </source>
</reference>
<feature type="compositionally biased region" description="Basic and acidic residues" evidence="1">
    <location>
        <begin position="33"/>
        <end position="43"/>
    </location>
</feature>
<feature type="region of interest" description="Disordered" evidence="1">
    <location>
        <begin position="1"/>
        <end position="43"/>
    </location>
</feature>
<dbReference type="HOGENOM" id="CLU_1069099_0_0_0"/>
<dbReference type="PANTHER" id="PTHR35335:SF1">
    <property type="entry name" value="UPF0716 PROTEIN FXSA"/>
    <property type="match status" value="1"/>
</dbReference>
<dbReference type="NCBIfam" id="NF008528">
    <property type="entry name" value="PRK11463.1-2"/>
    <property type="match status" value="1"/>
</dbReference>
<dbReference type="PANTHER" id="PTHR35335">
    <property type="entry name" value="UPF0716 PROTEIN FXSA"/>
    <property type="match status" value="1"/>
</dbReference>
<keyword evidence="4" id="KW-1185">Reference proteome</keyword>
<feature type="compositionally biased region" description="Polar residues" evidence="1">
    <location>
        <begin position="227"/>
        <end position="238"/>
    </location>
</feature>